<accession>A0A5N5INI1</accession>
<dbReference type="Pfam" id="PF14092">
    <property type="entry name" value="DUF4270"/>
    <property type="match status" value="1"/>
</dbReference>
<feature type="chain" id="PRO_5024450244" evidence="2">
    <location>
        <begin position="22"/>
        <end position="608"/>
    </location>
</feature>
<keyword evidence="4" id="KW-1185">Reference proteome</keyword>
<sequence>MRFSRIIKVSTLVGTLFLLMASCEDELNTLGEGVVGGEPFTTGKVEYGVFAYNKGITAVQTNRLPLYQLGTFTDPIYGKRTASIISQVTLSTQNPTFGDLTQAAEDNADSDDSASTVRENETVKEVYLYIPFQLPPSGDSDGDGVDDEFEDGEDVNDPNSDWDGDGVTDNQERVIGSNPFDPNDDGTGDDFVANNYIKRYDLDSIYGDRAATFNLNVSRSNYFLRNLDPNSGFQEAQEYYSNHDFSGFIGELIGSGEVTISNEDIIVSYKDDDPETEDVDESDQIETKLSPGIRIPLNNEFFQTNLLDMEGRPELLNHSNFRNFFRGIHLSGTNMEELMFLLDITEATITVTYEYQDYDTEEETVVTAEKDFVLGLMMNTNSGVTGNAVNVFENEVFPTDIANAMDNGENAPRIYVKGGAMLAEIRLFDELENGGSQFIDQIRANNWIINEANLVFYVDRETLDNSGGTVEEPPRLYLFNAETGFPLYNAANEANTPNTTPNPLNYYTNHGGVVQKEGGKGIKYTIRITEHINNIIVRDSTNAKLALTLTSNISFPNVQEAVGNASGQVDYPVMSAISPLGTVLYGSNVASGEAGKKLKLEIFYTEAN</sequence>
<evidence type="ECO:0000256" key="1">
    <source>
        <dbReference type="SAM" id="MobiDB-lite"/>
    </source>
</evidence>
<dbReference type="PROSITE" id="PS51257">
    <property type="entry name" value="PROKAR_LIPOPROTEIN"/>
    <property type="match status" value="1"/>
</dbReference>
<dbReference type="AlphaFoldDB" id="A0A5N5INI1"/>
<evidence type="ECO:0000313" key="3">
    <source>
        <dbReference type="EMBL" id="KAB5483539.1"/>
    </source>
</evidence>
<protein>
    <submittedName>
        <fullName evidence="3">DUF4270 domain-containing protein</fullName>
    </submittedName>
</protein>
<dbReference type="EMBL" id="VNIK02000022">
    <property type="protein sequence ID" value="KAB5483539.1"/>
    <property type="molecule type" value="Genomic_DNA"/>
</dbReference>
<proteinExistence type="predicted"/>
<dbReference type="OrthoDB" id="1466062at2"/>
<dbReference type="RefSeq" id="WP_151891764.1">
    <property type="nucleotide sequence ID" value="NZ_VNIK02000022.1"/>
</dbReference>
<evidence type="ECO:0000256" key="2">
    <source>
        <dbReference type="SAM" id="SignalP"/>
    </source>
</evidence>
<feature type="compositionally biased region" description="Acidic residues" evidence="1">
    <location>
        <begin position="140"/>
        <end position="166"/>
    </location>
</feature>
<name>A0A5N5INI1_9FLAO</name>
<dbReference type="InterPro" id="IPR025366">
    <property type="entry name" value="DUF4270"/>
</dbReference>
<reference evidence="3" key="1">
    <citation type="submission" date="2019-10" db="EMBL/GenBank/DDBJ databases">
        <title>Muricauda hadale sp. nov., a piezophilic bacterium isolated from hadopelagic water of the Mariana Trench.</title>
        <authorList>
            <person name="Wei Y."/>
        </authorList>
    </citation>
    <scope>NUCLEOTIDE SEQUENCE [LARGE SCALE GENOMIC DNA]</scope>
    <source>
        <strain evidence="3">MT-229</strain>
    </source>
</reference>
<gene>
    <name evidence="3" type="ORF">FOT42_017690</name>
</gene>
<dbReference type="Proteomes" id="UP000319204">
    <property type="component" value="Unassembled WGS sequence"/>
</dbReference>
<evidence type="ECO:0000313" key="4">
    <source>
        <dbReference type="Proteomes" id="UP000319204"/>
    </source>
</evidence>
<organism evidence="3 4">
    <name type="scientific">Flagellimonas hadalis</name>
    <dbReference type="NCBI Taxonomy" id="2597517"/>
    <lineage>
        <taxon>Bacteria</taxon>
        <taxon>Pseudomonadati</taxon>
        <taxon>Bacteroidota</taxon>
        <taxon>Flavobacteriia</taxon>
        <taxon>Flavobacteriales</taxon>
        <taxon>Flavobacteriaceae</taxon>
        <taxon>Flagellimonas</taxon>
    </lineage>
</organism>
<feature type="region of interest" description="Disordered" evidence="1">
    <location>
        <begin position="133"/>
        <end position="166"/>
    </location>
</feature>
<comment type="caution">
    <text evidence="3">The sequence shown here is derived from an EMBL/GenBank/DDBJ whole genome shotgun (WGS) entry which is preliminary data.</text>
</comment>
<keyword evidence="2" id="KW-0732">Signal</keyword>
<feature type="signal peptide" evidence="2">
    <location>
        <begin position="1"/>
        <end position="21"/>
    </location>
</feature>